<gene>
    <name evidence="3" type="ORF">HAHE_14630</name>
</gene>
<protein>
    <submittedName>
        <fullName evidence="3">DUF4440 domain-containing protein</fullName>
    </submittedName>
</protein>
<feature type="signal peptide" evidence="1">
    <location>
        <begin position="1"/>
        <end position="20"/>
    </location>
</feature>
<dbReference type="EMBL" id="AP024702">
    <property type="protein sequence ID" value="BCX47555.1"/>
    <property type="molecule type" value="Genomic_DNA"/>
</dbReference>
<evidence type="ECO:0000313" key="3">
    <source>
        <dbReference type="EMBL" id="BCX47555.1"/>
    </source>
</evidence>
<evidence type="ECO:0000256" key="1">
    <source>
        <dbReference type="SAM" id="SignalP"/>
    </source>
</evidence>
<organism evidence="3 4">
    <name type="scientific">Haloferula helveola</name>
    <dbReference type="NCBI Taxonomy" id="490095"/>
    <lineage>
        <taxon>Bacteria</taxon>
        <taxon>Pseudomonadati</taxon>
        <taxon>Verrucomicrobiota</taxon>
        <taxon>Verrucomicrobiia</taxon>
        <taxon>Verrucomicrobiales</taxon>
        <taxon>Verrucomicrobiaceae</taxon>
        <taxon>Haloferula</taxon>
    </lineage>
</organism>
<dbReference type="Proteomes" id="UP001374893">
    <property type="component" value="Chromosome"/>
</dbReference>
<dbReference type="InterPro" id="IPR032710">
    <property type="entry name" value="NTF2-like_dom_sf"/>
</dbReference>
<evidence type="ECO:0000313" key="4">
    <source>
        <dbReference type="Proteomes" id="UP001374893"/>
    </source>
</evidence>
<proteinExistence type="predicted"/>
<keyword evidence="1" id="KW-0732">Signal</keyword>
<dbReference type="SUPFAM" id="SSF54427">
    <property type="entry name" value="NTF2-like"/>
    <property type="match status" value="1"/>
</dbReference>
<dbReference type="PROSITE" id="PS51257">
    <property type="entry name" value="PROKAR_LIPOPROTEIN"/>
    <property type="match status" value="1"/>
</dbReference>
<sequence length="152" mass="16903">MRLGFMLVPALALASCSRPAATERKPTEAEMNAINDALVAAYVAEDVTTLRDMLSDRHIHNNVFGTRLTKDEFLSDIETGILQFESYETPEIEWFLDTDLAVATGTIHAKAIRDGNPVPADTFTFTRVFARENGAWKVLLFQNTMVRSQPGP</sequence>
<dbReference type="Pfam" id="PF14534">
    <property type="entry name" value="DUF4440"/>
    <property type="match status" value="1"/>
</dbReference>
<dbReference type="Gene3D" id="3.10.450.50">
    <property type="match status" value="1"/>
</dbReference>
<accession>A0ABN6H7Y1</accession>
<feature type="domain" description="DUF4440" evidence="2">
    <location>
        <begin position="35"/>
        <end position="138"/>
    </location>
</feature>
<feature type="chain" id="PRO_5046813057" evidence="1">
    <location>
        <begin position="21"/>
        <end position="152"/>
    </location>
</feature>
<keyword evidence="4" id="KW-1185">Reference proteome</keyword>
<dbReference type="RefSeq" id="WP_338689818.1">
    <property type="nucleotide sequence ID" value="NZ_AP024702.1"/>
</dbReference>
<evidence type="ECO:0000259" key="2">
    <source>
        <dbReference type="Pfam" id="PF14534"/>
    </source>
</evidence>
<dbReference type="InterPro" id="IPR027843">
    <property type="entry name" value="DUF4440"/>
</dbReference>
<name>A0ABN6H7Y1_9BACT</name>
<reference evidence="3 4" key="1">
    <citation type="submission" date="2021-06" db="EMBL/GenBank/DDBJ databases">
        <title>Complete genome of Haloferula helveola possessing various polysaccharide degrading enzymes.</title>
        <authorList>
            <person name="Takami H."/>
            <person name="Huang C."/>
            <person name="Hamasaki K."/>
        </authorList>
    </citation>
    <scope>NUCLEOTIDE SEQUENCE [LARGE SCALE GENOMIC DNA]</scope>
    <source>
        <strain evidence="3 4">CN-1</strain>
    </source>
</reference>